<sequence>MTNTLGLAAALAWPIPMIVALFLVARDRTLKYRILWAVVCFVGFGAFWMEQATGRWGFIPLAINLLGPGSQPGFYKATIPAGAIAVLILLWLRARKRASLQP</sequence>
<gene>
    <name evidence="2" type="ORF">MZV50_02065</name>
</gene>
<keyword evidence="1" id="KW-0472">Membrane</keyword>
<organism evidence="2 3">
    <name type="scientific">Caulobacter segnis</name>
    <dbReference type="NCBI Taxonomy" id="88688"/>
    <lineage>
        <taxon>Bacteria</taxon>
        <taxon>Pseudomonadati</taxon>
        <taxon>Pseudomonadota</taxon>
        <taxon>Alphaproteobacteria</taxon>
        <taxon>Caulobacterales</taxon>
        <taxon>Caulobacteraceae</taxon>
        <taxon>Caulobacter</taxon>
    </lineage>
</organism>
<keyword evidence="1" id="KW-0812">Transmembrane</keyword>
<proteinExistence type="predicted"/>
<evidence type="ECO:0000313" key="3">
    <source>
        <dbReference type="Proteomes" id="UP001057520"/>
    </source>
</evidence>
<protein>
    <recommendedName>
        <fullName evidence="4">Lycopene cyclase domain-containing protein</fullName>
    </recommendedName>
</protein>
<dbReference type="EMBL" id="CP096040">
    <property type="protein sequence ID" value="USQ96408.1"/>
    <property type="molecule type" value="Genomic_DNA"/>
</dbReference>
<evidence type="ECO:0000256" key="1">
    <source>
        <dbReference type="SAM" id="Phobius"/>
    </source>
</evidence>
<feature type="transmembrane region" description="Helical" evidence="1">
    <location>
        <begin position="6"/>
        <end position="25"/>
    </location>
</feature>
<accession>A0ABY4ZUP1</accession>
<evidence type="ECO:0008006" key="4">
    <source>
        <dbReference type="Google" id="ProtNLM"/>
    </source>
</evidence>
<feature type="transmembrane region" description="Helical" evidence="1">
    <location>
        <begin position="32"/>
        <end position="49"/>
    </location>
</feature>
<reference evidence="2 3" key="1">
    <citation type="submission" date="2022-04" db="EMBL/GenBank/DDBJ databases">
        <title>Genome sequence of soybean root-associated Caulobacter segnis RL271.</title>
        <authorList>
            <person name="Longley R."/>
            <person name="Bonito G."/>
            <person name="Trigodet F."/>
            <person name="Crosson S."/>
            <person name="Fiebig A."/>
        </authorList>
    </citation>
    <scope>NUCLEOTIDE SEQUENCE [LARGE SCALE GENOMIC DNA]</scope>
    <source>
        <strain evidence="2 3">RL271</strain>
    </source>
</reference>
<keyword evidence="3" id="KW-1185">Reference proteome</keyword>
<dbReference type="Proteomes" id="UP001057520">
    <property type="component" value="Chromosome"/>
</dbReference>
<keyword evidence="1" id="KW-1133">Transmembrane helix</keyword>
<evidence type="ECO:0000313" key="2">
    <source>
        <dbReference type="EMBL" id="USQ96408.1"/>
    </source>
</evidence>
<name>A0ABY4ZUP1_9CAUL</name>
<feature type="transmembrane region" description="Helical" evidence="1">
    <location>
        <begin position="74"/>
        <end position="92"/>
    </location>
</feature>